<dbReference type="CDD" id="cd17470">
    <property type="entry name" value="T3SS_Flik_C"/>
    <property type="match status" value="1"/>
</dbReference>
<dbReference type="InterPro" id="IPR052563">
    <property type="entry name" value="FliK"/>
</dbReference>
<evidence type="ECO:0000313" key="4">
    <source>
        <dbReference type="Proteomes" id="UP000663992"/>
    </source>
</evidence>
<feature type="region of interest" description="Disordered" evidence="1">
    <location>
        <begin position="604"/>
        <end position="624"/>
    </location>
</feature>
<feature type="compositionally biased region" description="Basic and acidic residues" evidence="1">
    <location>
        <begin position="43"/>
        <end position="66"/>
    </location>
</feature>
<dbReference type="EMBL" id="JAFKCS010000009">
    <property type="protein sequence ID" value="MBN7820468.1"/>
    <property type="molecule type" value="Genomic_DNA"/>
</dbReference>
<dbReference type="InterPro" id="IPR038610">
    <property type="entry name" value="FliK-like_C_sf"/>
</dbReference>
<keyword evidence="4" id="KW-1185">Reference proteome</keyword>
<feature type="region of interest" description="Disordered" evidence="1">
    <location>
        <begin position="1"/>
        <end position="141"/>
    </location>
</feature>
<protein>
    <submittedName>
        <fullName evidence="3">Flagellar hook-length control protein FliK</fullName>
    </submittedName>
</protein>
<feature type="compositionally biased region" description="Polar residues" evidence="1">
    <location>
        <begin position="85"/>
        <end position="97"/>
    </location>
</feature>
<dbReference type="Proteomes" id="UP000663992">
    <property type="component" value="Unassembled WGS sequence"/>
</dbReference>
<reference evidence="3 4" key="1">
    <citation type="submission" date="2021-03" db="EMBL/GenBank/DDBJ databases">
        <title>novel species isolated from a fishpond in China.</title>
        <authorList>
            <person name="Lu H."/>
            <person name="Cai Z."/>
        </authorList>
    </citation>
    <scope>NUCLEOTIDE SEQUENCE [LARGE SCALE GENOMIC DNA]</scope>
    <source>
        <strain evidence="3 4">Y57</strain>
    </source>
</reference>
<evidence type="ECO:0000259" key="2">
    <source>
        <dbReference type="Pfam" id="PF02120"/>
    </source>
</evidence>
<feature type="region of interest" description="Disordered" evidence="1">
    <location>
        <begin position="340"/>
        <end position="365"/>
    </location>
</feature>
<dbReference type="PANTHER" id="PTHR37533">
    <property type="entry name" value="FLAGELLAR HOOK-LENGTH CONTROL PROTEIN"/>
    <property type="match status" value="1"/>
</dbReference>
<comment type="caution">
    <text evidence="3">The sequence shown here is derived from an EMBL/GenBank/DDBJ whole genome shotgun (WGS) entry which is preliminary data.</text>
</comment>
<evidence type="ECO:0000313" key="3">
    <source>
        <dbReference type="EMBL" id="MBN7820468.1"/>
    </source>
</evidence>
<sequence length="648" mass="69953">MMQQVAASKPQIAATAAMPEDSPLALDNGQAELFREQLTLEQSKGKHSIEPVRKGGPEKPGFEVVEKQGNGKPAQESEPVDDATSESTTSEAEQNVSAKAGDAAPTEKDPKKTDGAEFASTKASSSEYSEPSEDASDSTDQQADDWLKLVYQLVLGPSANADVQIDPDASESAPTDVELEKAQAGDVDVVWTEDNLALLQKLGLDPEVLQDMLTPQQLQEFKELLADMPQQPEEQMFAEVLLMLGQVMDAEQVKQVPVELFDAKGWEHLVKLGSENGQQAPFQELAATLPLMTDEEKAALLKVKVQDGVLSLNQLTAVMQTTLPAVEDVKSIKEQATAATDELGKQTSSAAEVTEVSKETAKAPTSDKNLTLKELVQLPEKELDKKLTELAERLPVKQQGPEAVKDFVASLKAGIAEFKAQLQQGREPGLDLQSLVQSSLKEQGIQVSQPALQPELQRFAALLENPSVSRQDAFDPSIRGVAERQVQAETAHIHSESAKAGGSQAHSALDKAINIAKPEAAIQLAERVRMLVNLGNMSADIRLDPPDLGSMQVRVQMHGEQASVNFVVQSQQARDMLDQAVPRLREMLAEKGIELGQSFVQQEGKGQQFAQQQGEAEQDSGPDVGADALAETELRVVNGRVGGIDYFV</sequence>
<name>A0ABS3CTL2_9ALTE</name>
<dbReference type="Gene3D" id="3.30.750.140">
    <property type="match status" value="1"/>
</dbReference>
<feature type="compositionally biased region" description="Low complexity" evidence="1">
    <location>
        <begin position="604"/>
        <end position="615"/>
    </location>
</feature>
<proteinExistence type="predicted"/>
<evidence type="ECO:0000256" key="1">
    <source>
        <dbReference type="SAM" id="MobiDB-lite"/>
    </source>
</evidence>
<feature type="compositionally biased region" description="Basic and acidic residues" evidence="1">
    <location>
        <begin position="105"/>
        <end position="115"/>
    </location>
</feature>
<keyword evidence="3" id="KW-0282">Flagellum</keyword>
<keyword evidence="3" id="KW-0966">Cell projection</keyword>
<dbReference type="InterPro" id="IPR021136">
    <property type="entry name" value="Flagellar_hook_control-like_C"/>
</dbReference>
<feature type="domain" description="Flagellar hook-length control protein-like C-terminal" evidence="2">
    <location>
        <begin position="526"/>
        <end position="608"/>
    </location>
</feature>
<dbReference type="PANTHER" id="PTHR37533:SF2">
    <property type="entry name" value="FLAGELLAR HOOK-LENGTH CONTROL PROTEIN"/>
    <property type="match status" value="1"/>
</dbReference>
<gene>
    <name evidence="3" type="ORF">J0A65_11365</name>
</gene>
<accession>A0ABS3CTL2</accession>
<organism evidence="3 4">
    <name type="scientific">Bowmanella yangjiangensis</name>
    <dbReference type="NCBI Taxonomy" id="2811230"/>
    <lineage>
        <taxon>Bacteria</taxon>
        <taxon>Pseudomonadati</taxon>
        <taxon>Pseudomonadota</taxon>
        <taxon>Gammaproteobacteria</taxon>
        <taxon>Alteromonadales</taxon>
        <taxon>Alteromonadaceae</taxon>
        <taxon>Bowmanella</taxon>
    </lineage>
</organism>
<keyword evidence="3" id="KW-0969">Cilium</keyword>
<dbReference type="Pfam" id="PF02120">
    <property type="entry name" value="Flg_hook"/>
    <property type="match status" value="1"/>
</dbReference>